<feature type="region of interest" description="Disordered" evidence="1">
    <location>
        <begin position="107"/>
        <end position="166"/>
    </location>
</feature>
<protein>
    <submittedName>
        <fullName evidence="2">Uncharacterized protein</fullName>
    </submittedName>
</protein>
<feature type="region of interest" description="Disordered" evidence="1">
    <location>
        <begin position="41"/>
        <end position="95"/>
    </location>
</feature>
<dbReference type="EMBL" id="JAACXV010000277">
    <property type="protein sequence ID" value="KAF7280705.1"/>
    <property type="molecule type" value="Genomic_DNA"/>
</dbReference>
<organism evidence="2 3">
    <name type="scientific">Rhynchophorus ferrugineus</name>
    <name type="common">Red palm weevil</name>
    <name type="synonym">Curculio ferrugineus</name>
    <dbReference type="NCBI Taxonomy" id="354439"/>
    <lineage>
        <taxon>Eukaryota</taxon>
        <taxon>Metazoa</taxon>
        <taxon>Ecdysozoa</taxon>
        <taxon>Arthropoda</taxon>
        <taxon>Hexapoda</taxon>
        <taxon>Insecta</taxon>
        <taxon>Pterygota</taxon>
        <taxon>Neoptera</taxon>
        <taxon>Endopterygota</taxon>
        <taxon>Coleoptera</taxon>
        <taxon>Polyphaga</taxon>
        <taxon>Cucujiformia</taxon>
        <taxon>Curculionidae</taxon>
        <taxon>Dryophthorinae</taxon>
        <taxon>Rhynchophorus</taxon>
    </lineage>
</organism>
<feature type="compositionally biased region" description="Basic and acidic residues" evidence="1">
    <location>
        <begin position="111"/>
        <end position="124"/>
    </location>
</feature>
<keyword evidence="3" id="KW-1185">Reference proteome</keyword>
<evidence type="ECO:0000313" key="3">
    <source>
        <dbReference type="Proteomes" id="UP000625711"/>
    </source>
</evidence>
<proteinExistence type="predicted"/>
<gene>
    <name evidence="2" type="ORF">GWI33_005562</name>
</gene>
<evidence type="ECO:0000256" key="1">
    <source>
        <dbReference type="SAM" id="MobiDB-lite"/>
    </source>
</evidence>
<accession>A0A834IMZ8</accession>
<name>A0A834IMZ8_RHYFE</name>
<evidence type="ECO:0000313" key="2">
    <source>
        <dbReference type="EMBL" id="KAF7280705.1"/>
    </source>
</evidence>
<feature type="compositionally biased region" description="Low complexity" evidence="1">
    <location>
        <begin position="51"/>
        <end position="61"/>
    </location>
</feature>
<dbReference type="AlphaFoldDB" id="A0A834IMZ8"/>
<comment type="caution">
    <text evidence="2">The sequence shown here is derived from an EMBL/GenBank/DDBJ whole genome shotgun (WGS) entry which is preliminary data.</text>
</comment>
<dbReference type="Proteomes" id="UP000625711">
    <property type="component" value="Unassembled WGS sequence"/>
</dbReference>
<sequence>MTDRPLVFECGRWFHATTLRFARSSIIIVRKTDAKRLVIKRGSAPSDDRSAPSSPFSTAPSNLARLKNAPETHPLPGTKHQHRPSRPPPSPPPFSLHVVGIIRAGRRRGPSLREAEGHKRDTRTVKPAGGRRRAAGDRRGFGRSVGRGRRTGRGVGGGSRDDDGRFREVRAEGEAASTAGSVPGFRVTVRVERVEEGVVSSQVSISIGCLSIFIRLSMKLLIMSY</sequence>
<reference evidence="2" key="1">
    <citation type="submission" date="2020-08" db="EMBL/GenBank/DDBJ databases">
        <title>Genome sequencing and assembly of the red palm weevil Rhynchophorus ferrugineus.</title>
        <authorList>
            <person name="Dias G.B."/>
            <person name="Bergman C.M."/>
            <person name="Manee M."/>
        </authorList>
    </citation>
    <scope>NUCLEOTIDE SEQUENCE</scope>
    <source>
        <strain evidence="2">AA-2017</strain>
        <tissue evidence="2">Whole larva</tissue>
    </source>
</reference>